<evidence type="ECO:0000313" key="3">
    <source>
        <dbReference type="Proteomes" id="UP000076063"/>
    </source>
</evidence>
<proteinExistence type="predicted"/>
<organism evidence="2 3">
    <name type="scientific">Enterobacter bugandensis</name>
    <dbReference type="NCBI Taxonomy" id="881260"/>
    <lineage>
        <taxon>Bacteria</taxon>
        <taxon>Pseudomonadati</taxon>
        <taxon>Pseudomonadota</taxon>
        <taxon>Gammaproteobacteria</taxon>
        <taxon>Enterobacterales</taxon>
        <taxon>Enterobacteriaceae</taxon>
        <taxon>Enterobacter</taxon>
    </lineage>
</organism>
<gene>
    <name evidence="2" type="ORF">SAMEA2273372_00212</name>
</gene>
<dbReference type="SUPFAM" id="SSF51206">
    <property type="entry name" value="cAMP-binding domain-like"/>
    <property type="match status" value="1"/>
</dbReference>
<evidence type="ECO:0000313" key="2">
    <source>
        <dbReference type="EMBL" id="CZX00978.1"/>
    </source>
</evidence>
<reference evidence="2 3" key="1">
    <citation type="submission" date="2016-03" db="EMBL/GenBank/DDBJ databases">
        <authorList>
            <consortium name="Pathogen Informatics"/>
        </authorList>
    </citation>
    <scope>NUCLEOTIDE SEQUENCE [LARGE SCALE GENOMIC DNA]</scope>
    <source>
        <strain evidence="3">e1527</strain>
    </source>
</reference>
<feature type="domain" description="IprA winged helix-turn-helix" evidence="1">
    <location>
        <begin position="140"/>
        <end position="206"/>
    </location>
</feature>
<dbReference type="Gene3D" id="2.60.120.10">
    <property type="entry name" value="Jelly Rolls"/>
    <property type="match status" value="1"/>
</dbReference>
<dbReference type="RefSeq" id="WP_063153866.1">
    <property type="nucleotide sequence ID" value="NZ_CP039452.1"/>
</dbReference>
<dbReference type="InterPro" id="IPR041687">
    <property type="entry name" value="HTH_46"/>
</dbReference>
<dbReference type="Pfam" id="PF15977">
    <property type="entry name" value="HTH_46"/>
    <property type="match status" value="1"/>
</dbReference>
<evidence type="ECO:0000259" key="1">
    <source>
        <dbReference type="Pfam" id="PF15977"/>
    </source>
</evidence>
<protein>
    <submittedName>
        <fullName evidence="2">Crp/Fnr family transcriptional regulator</fullName>
    </submittedName>
</protein>
<accession>A0A822WKU4</accession>
<dbReference type="EMBL" id="FJZI01000001">
    <property type="protein sequence ID" value="CZX00978.1"/>
    <property type="molecule type" value="Genomic_DNA"/>
</dbReference>
<dbReference type="AlphaFoldDB" id="A0A822WKU4"/>
<dbReference type="InterPro" id="IPR018490">
    <property type="entry name" value="cNMP-bd_dom_sf"/>
</dbReference>
<dbReference type="Proteomes" id="UP000076063">
    <property type="component" value="Unassembled WGS sequence"/>
</dbReference>
<dbReference type="InterPro" id="IPR014710">
    <property type="entry name" value="RmlC-like_jellyroll"/>
</dbReference>
<comment type="caution">
    <text evidence="2">The sequence shown here is derived from an EMBL/GenBank/DDBJ whole genome shotgun (WGS) entry which is preliminary data.</text>
</comment>
<name>A0A822WKU4_9ENTR</name>
<sequence>MSSTDKSSRGSPYAQELIAHLEPYCTVRRTGRGERLNLEVNGQGICYLILEGTIAIYRSSDSMMLSTARSPALFGLANLTDIYFNDYLVTVSPCLIGSIPTEQVADIIKEKGLWGLLSKQLMFVYSRLYNNVMPQGAPTAYEMIRQQLIKLMEEDESYRSSVTAERYIREKTQLSRSGVMRILADLKTGGFIEMEEGRLIKINKLPAKY</sequence>